<keyword evidence="4" id="KW-1185">Reference proteome</keyword>
<feature type="domain" description="EamA" evidence="2">
    <location>
        <begin position="163"/>
        <end position="294"/>
    </location>
</feature>
<feature type="domain" description="EamA" evidence="2">
    <location>
        <begin position="18"/>
        <end position="149"/>
    </location>
</feature>
<gene>
    <name evidence="3" type="ORF">C7449_10622</name>
</gene>
<keyword evidence="1" id="KW-1133">Transmembrane helix</keyword>
<evidence type="ECO:0000259" key="2">
    <source>
        <dbReference type="Pfam" id="PF00892"/>
    </source>
</evidence>
<dbReference type="SUPFAM" id="SSF103481">
    <property type="entry name" value="Multidrug resistance efflux transporter EmrE"/>
    <property type="match status" value="2"/>
</dbReference>
<dbReference type="InterPro" id="IPR000620">
    <property type="entry name" value="EamA_dom"/>
</dbReference>
<dbReference type="PANTHER" id="PTHR22911:SF76">
    <property type="entry name" value="EAMA DOMAIN-CONTAINING PROTEIN"/>
    <property type="match status" value="1"/>
</dbReference>
<dbReference type="PANTHER" id="PTHR22911">
    <property type="entry name" value="ACYL-MALONYL CONDENSING ENZYME-RELATED"/>
    <property type="match status" value="1"/>
</dbReference>
<feature type="transmembrane region" description="Helical" evidence="1">
    <location>
        <begin position="276"/>
        <end position="295"/>
    </location>
</feature>
<dbReference type="InterPro" id="IPR037185">
    <property type="entry name" value="EmrE-like"/>
</dbReference>
<feature type="transmembrane region" description="Helical" evidence="1">
    <location>
        <begin position="76"/>
        <end position="98"/>
    </location>
</feature>
<dbReference type="RefSeq" id="WP_374828227.1">
    <property type="nucleotide sequence ID" value="NZ_JBHEEX010000005.1"/>
</dbReference>
<feature type="transmembrane region" description="Helical" evidence="1">
    <location>
        <begin position="134"/>
        <end position="153"/>
    </location>
</feature>
<sequence>MSQTQLAATASATHNRLALIALLAGGIAIGGSPIFVRLSEIGPMATAFWRVALALVPLFVFFRATERRHVPGPEGVGDMMALSLPGVFLAGDLIAWHVSIHMTTVANATLLTNLAPVFVTVVGWLFLGASISRAFLIGLLIAIMGIVVLKGGLSGLSAGNPAGDGLAIVAALFYAGYMLAIARLRGRFDTVRVMLWSTLSAAVCLLPVALLTESQFFPLTTFGWAMLLGLALITHAGGQLAITYALAYLPTAFSSLTLLLQPVVAALLGVAVLGEAVTGTQAIGGMIVLCGILYARRQ</sequence>
<feature type="transmembrane region" description="Helical" evidence="1">
    <location>
        <begin position="216"/>
        <end position="233"/>
    </location>
</feature>
<feature type="transmembrane region" description="Helical" evidence="1">
    <location>
        <begin position="47"/>
        <end position="64"/>
    </location>
</feature>
<organism evidence="3 4">
    <name type="scientific">Mycoplana dimorpha</name>
    <dbReference type="NCBI Taxonomy" id="28320"/>
    <lineage>
        <taxon>Bacteria</taxon>
        <taxon>Pseudomonadati</taxon>
        <taxon>Pseudomonadota</taxon>
        <taxon>Alphaproteobacteria</taxon>
        <taxon>Hyphomicrobiales</taxon>
        <taxon>Rhizobiaceae</taxon>
        <taxon>Mycoplana</taxon>
    </lineage>
</organism>
<protein>
    <submittedName>
        <fullName evidence="3">Threonine/homoserine efflux transporter RhtA</fullName>
    </submittedName>
</protein>
<proteinExistence type="predicted"/>
<evidence type="ECO:0000313" key="4">
    <source>
        <dbReference type="Proteomes" id="UP000241247"/>
    </source>
</evidence>
<evidence type="ECO:0000256" key="1">
    <source>
        <dbReference type="SAM" id="Phobius"/>
    </source>
</evidence>
<feature type="transmembrane region" description="Helical" evidence="1">
    <location>
        <begin position="165"/>
        <end position="181"/>
    </location>
</feature>
<feature type="transmembrane region" description="Helical" evidence="1">
    <location>
        <begin position="245"/>
        <end position="270"/>
    </location>
</feature>
<name>A0A2T5B2X4_MYCDI</name>
<feature type="transmembrane region" description="Helical" evidence="1">
    <location>
        <begin position="193"/>
        <end position="210"/>
    </location>
</feature>
<dbReference type="GO" id="GO:0016020">
    <property type="term" value="C:membrane"/>
    <property type="evidence" value="ECO:0007669"/>
    <property type="project" value="InterPro"/>
</dbReference>
<reference evidence="3 4" key="1">
    <citation type="submission" date="2018-04" db="EMBL/GenBank/DDBJ databases">
        <title>Genomic Encyclopedia of Type Strains, Phase IV (KMG-IV): sequencing the most valuable type-strain genomes for metagenomic binning, comparative biology and taxonomic classification.</title>
        <authorList>
            <person name="Goeker M."/>
        </authorList>
    </citation>
    <scope>NUCLEOTIDE SEQUENCE [LARGE SCALE GENOMIC DNA]</scope>
    <source>
        <strain evidence="3 4">DSM 7138</strain>
    </source>
</reference>
<dbReference type="AlphaFoldDB" id="A0A2T5B2X4"/>
<evidence type="ECO:0000313" key="3">
    <source>
        <dbReference type="EMBL" id="PTM93337.1"/>
    </source>
</evidence>
<accession>A0A2T5B2X4</accession>
<keyword evidence="1" id="KW-0812">Transmembrane</keyword>
<feature type="transmembrane region" description="Helical" evidence="1">
    <location>
        <begin position="17"/>
        <end position="35"/>
    </location>
</feature>
<dbReference type="Pfam" id="PF00892">
    <property type="entry name" value="EamA"/>
    <property type="match status" value="2"/>
</dbReference>
<dbReference type="EMBL" id="PZZZ01000006">
    <property type="protein sequence ID" value="PTM93337.1"/>
    <property type="molecule type" value="Genomic_DNA"/>
</dbReference>
<keyword evidence="1" id="KW-0472">Membrane</keyword>
<feature type="transmembrane region" description="Helical" evidence="1">
    <location>
        <begin position="104"/>
        <end position="127"/>
    </location>
</feature>
<comment type="caution">
    <text evidence="3">The sequence shown here is derived from an EMBL/GenBank/DDBJ whole genome shotgun (WGS) entry which is preliminary data.</text>
</comment>
<dbReference type="Proteomes" id="UP000241247">
    <property type="component" value="Unassembled WGS sequence"/>
</dbReference>